<comment type="similarity">
    <text evidence="1">Belongs to the AHA1 family.</text>
</comment>
<feature type="domain" description="Activator of Hsp90 ATPase homologue 1/2-like C-terminal" evidence="2">
    <location>
        <begin position="190"/>
        <end position="321"/>
    </location>
</feature>
<proteinExistence type="inferred from homology"/>
<accession>A0ABU0P931</accession>
<evidence type="ECO:0000259" key="2">
    <source>
        <dbReference type="Pfam" id="PF08327"/>
    </source>
</evidence>
<dbReference type="InterPro" id="IPR013538">
    <property type="entry name" value="ASHA1/2-like_C"/>
</dbReference>
<evidence type="ECO:0000313" key="3">
    <source>
        <dbReference type="EMBL" id="MDQ0643849.1"/>
    </source>
</evidence>
<dbReference type="InterPro" id="IPR023393">
    <property type="entry name" value="START-like_dom_sf"/>
</dbReference>
<name>A0ABU0P931_9MICO</name>
<organism evidence="3 4">
    <name type="scientific">Microbacterium murale</name>
    <dbReference type="NCBI Taxonomy" id="1081040"/>
    <lineage>
        <taxon>Bacteria</taxon>
        <taxon>Bacillati</taxon>
        <taxon>Actinomycetota</taxon>
        <taxon>Actinomycetes</taxon>
        <taxon>Micrococcales</taxon>
        <taxon>Microbacteriaceae</taxon>
        <taxon>Microbacterium</taxon>
    </lineage>
</organism>
<keyword evidence="4" id="KW-1185">Reference proteome</keyword>
<reference evidence="3 4" key="1">
    <citation type="submission" date="2023-07" db="EMBL/GenBank/DDBJ databases">
        <title>Comparative genomics of wheat-associated soil bacteria to identify genetic determinants of phenazine resistance.</title>
        <authorList>
            <person name="Mouncey N."/>
        </authorList>
    </citation>
    <scope>NUCLEOTIDE SEQUENCE [LARGE SCALE GENOMIC DNA]</scope>
    <source>
        <strain evidence="3 4">W2I7</strain>
    </source>
</reference>
<dbReference type="Proteomes" id="UP001239085">
    <property type="component" value="Unassembled WGS sequence"/>
</dbReference>
<dbReference type="Pfam" id="PF08327">
    <property type="entry name" value="AHSA1"/>
    <property type="match status" value="2"/>
</dbReference>
<sequence length="329" mass="36839">MPVTDISTNAEDRTMTVAADFAAPIERLWHAFTDPTQLERFWGPPGWPSTFSEFDFTVGGKALYYMTSPQGERSGGSWEFLKIDEPRGFEVIDAFVDAEDNPLDGFPSMRMTFSFESTSDGSRMVNTSHFDSPEALEQVVAMGAAEGSRMAMNQLDAVLQDLRDYAQGKGTRVELLDDTHVRITRLVDGPRELVWRAYNEEELMRQWMLGPDGWEMTECVVATAPGEKHRTSWAPVGDTEGEAFGFEGEVVLVDAPRRAVSTERMQGTEGPETLNDLNLYEEDGVTLVTLLIEYPDKETRDMILATGMAEGMEESYARLEREVLSPTRS</sequence>
<dbReference type="SUPFAM" id="SSF55961">
    <property type="entry name" value="Bet v1-like"/>
    <property type="match status" value="2"/>
</dbReference>
<evidence type="ECO:0000256" key="1">
    <source>
        <dbReference type="ARBA" id="ARBA00006817"/>
    </source>
</evidence>
<comment type="caution">
    <text evidence="3">The sequence shown here is derived from an EMBL/GenBank/DDBJ whole genome shotgun (WGS) entry which is preliminary data.</text>
</comment>
<dbReference type="RefSeq" id="WP_307360978.1">
    <property type="nucleotide sequence ID" value="NZ_JAUSXK010000001.1"/>
</dbReference>
<dbReference type="CDD" id="cd07814">
    <property type="entry name" value="SRPBCC_CalC_Aha1-like"/>
    <property type="match status" value="1"/>
</dbReference>
<dbReference type="EMBL" id="JAUSXK010000001">
    <property type="protein sequence ID" value="MDQ0643849.1"/>
    <property type="molecule type" value="Genomic_DNA"/>
</dbReference>
<protein>
    <submittedName>
        <fullName evidence="3">Uncharacterized protein YndB with AHSA1/START domain</fullName>
    </submittedName>
</protein>
<evidence type="ECO:0000313" key="4">
    <source>
        <dbReference type="Proteomes" id="UP001239085"/>
    </source>
</evidence>
<gene>
    <name evidence="3" type="ORF">QFZ46_002009</name>
</gene>
<feature type="domain" description="Activator of Hsp90 ATPase homologue 1/2-like C-terminal" evidence="2">
    <location>
        <begin position="23"/>
        <end position="159"/>
    </location>
</feature>
<dbReference type="Gene3D" id="3.30.530.20">
    <property type="match status" value="2"/>
</dbReference>